<dbReference type="InterPro" id="IPR002213">
    <property type="entry name" value="UDP_glucos_trans"/>
</dbReference>
<dbReference type="GO" id="GO:0080044">
    <property type="term" value="F:quercetin 7-O-glucosyltransferase activity"/>
    <property type="evidence" value="ECO:0007669"/>
    <property type="project" value="TreeGrafter"/>
</dbReference>
<dbReference type="PANTHER" id="PTHR11926">
    <property type="entry name" value="GLUCOSYL/GLUCURONOSYL TRANSFERASES"/>
    <property type="match status" value="1"/>
</dbReference>
<evidence type="ECO:0000313" key="4">
    <source>
        <dbReference type="Proteomes" id="UP001141806"/>
    </source>
</evidence>
<dbReference type="CDD" id="cd03784">
    <property type="entry name" value="GT1_Gtf-like"/>
    <property type="match status" value="1"/>
</dbReference>
<dbReference type="Proteomes" id="UP001141806">
    <property type="component" value="Unassembled WGS sequence"/>
</dbReference>
<dbReference type="Gene3D" id="3.40.50.2000">
    <property type="entry name" value="Glycogen Phosphorylase B"/>
    <property type="match status" value="2"/>
</dbReference>
<dbReference type="OrthoDB" id="5835829at2759"/>
<name>A0A9Q0KDD6_9MAGN</name>
<comment type="similarity">
    <text evidence="1">Belongs to the UDP-glycosyltransferase family.</text>
</comment>
<accession>A0A9Q0KDD6</accession>
<sequence length="287" mass="32293">MRCVVEAAEELGVPCISILGCAACSFMSIYHFPELIERCIVPLKDENMISNGYLDTTIDWISALKDIRLKDIPCIIRTTDSNDIWLNFTVDVAQSWLKASNVIFNTFDELESEVLEAIACKIPHIYTVGPLSMIGEQLQKSETRSMRSSLCKEDLDSVNWLDRKEPNSVLYVNFGSTTIVTDHQLREFAWGLADSKHPFLWINRPDVMMGKSAILPSEFVSETKDRGYLASWCPQDQVLLHSSVGGFLTHCGWNSTIEAYLVEYHFYVGLSLLSNKQIADLLVLPGG</sequence>
<reference evidence="3" key="1">
    <citation type="journal article" date="2023" name="Plant J.">
        <title>The genome of the king protea, Protea cynaroides.</title>
        <authorList>
            <person name="Chang J."/>
            <person name="Duong T.A."/>
            <person name="Schoeman C."/>
            <person name="Ma X."/>
            <person name="Roodt D."/>
            <person name="Barker N."/>
            <person name="Li Z."/>
            <person name="Van de Peer Y."/>
            <person name="Mizrachi E."/>
        </authorList>
    </citation>
    <scope>NUCLEOTIDE SEQUENCE</scope>
    <source>
        <tissue evidence="3">Young leaves</tissue>
    </source>
</reference>
<dbReference type="PANTHER" id="PTHR11926:SF774">
    <property type="entry name" value="UDP-GLYCOSYLTRANSFERASE 85A1-RELATED"/>
    <property type="match status" value="1"/>
</dbReference>
<keyword evidence="2" id="KW-0808">Transferase</keyword>
<evidence type="ECO:0000256" key="2">
    <source>
        <dbReference type="ARBA" id="ARBA00022679"/>
    </source>
</evidence>
<organism evidence="3 4">
    <name type="scientific">Protea cynaroides</name>
    <dbReference type="NCBI Taxonomy" id="273540"/>
    <lineage>
        <taxon>Eukaryota</taxon>
        <taxon>Viridiplantae</taxon>
        <taxon>Streptophyta</taxon>
        <taxon>Embryophyta</taxon>
        <taxon>Tracheophyta</taxon>
        <taxon>Spermatophyta</taxon>
        <taxon>Magnoliopsida</taxon>
        <taxon>Proteales</taxon>
        <taxon>Proteaceae</taxon>
        <taxon>Protea</taxon>
    </lineage>
</organism>
<dbReference type="AlphaFoldDB" id="A0A9Q0KDD6"/>
<protein>
    <submittedName>
        <fullName evidence="3">Uncharacterized protein</fullName>
    </submittedName>
</protein>
<proteinExistence type="inferred from homology"/>
<dbReference type="GO" id="GO:0080043">
    <property type="term" value="F:quercetin 3-O-glucosyltransferase activity"/>
    <property type="evidence" value="ECO:0007669"/>
    <property type="project" value="TreeGrafter"/>
</dbReference>
<dbReference type="EMBL" id="JAMYWD010000006">
    <property type="protein sequence ID" value="KAJ4968405.1"/>
    <property type="molecule type" value="Genomic_DNA"/>
</dbReference>
<dbReference type="SUPFAM" id="SSF53756">
    <property type="entry name" value="UDP-Glycosyltransferase/glycogen phosphorylase"/>
    <property type="match status" value="1"/>
</dbReference>
<comment type="caution">
    <text evidence="3">The sequence shown here is derived from an EMBL/GenBank/DDBJ whole genome shotgun (WGS) entry which is preliminary data.</text>
</comment>
<dbReference type="Pfam" id="PF00201">
    <property type="entry name" value="UDPGT"/>
    <property type="match status" value="1"/>
</dbReference>
<evidence type="ECO:0000313" key="3">
    <source>
        <dbReference type="EMBL" id="KAJ4968405.1"/>
    </source>
</evidence>
<gene>
    <name evidence="3" type="ORF">NE237_015106</name>
</gene>
<keyword evidence="4" id="KW-1185">Reference proteome</keyword>
<dbReference type="PROSITE" id="PS51257">
    <property type="entry name" value="PROKAR_LIPOPROTEIN"/>
    <property type="match status" value="1"/>
</dbReference>
<evidence type="ECO:0000256" key="1">
    <source>
        <dbReference type="ARBA" id="ARBA00009995"/>
    </source>
</evidence>